<dbReference type="Proteomes" id="UP000774804">
    <property type="component" value="Unassembled WGS sequence"/>
</dbReference>
<feature type="compositionally biased region" description="Acidic residues" evidence="1">
    <location>
        <begin position="529"/>
        <end position="539"/>
    </location>
</feature>
<feature type="region of interest" description="Disordered" evidence="1">
    <location>
        <begin position="147"/>
        <end position="171"/>
    </location>
</feature>
<evidence type="ECO:0000313" key="5">
    <source>
        <dbReference type="EMBL" id="KAG2974260.1"/>
    </source>
</evidence>
<feature type="region of interest" description="Disordered" evidence="1">
    <location>
        <begin position="779"/>
        <end position="819"/>
    </location>
</feature>
<dbReference type="Proteomes" id="UP000697107">
    <property type="component" value="Unassembled WGS sequence"/>
</dbReference>
<dbReference type="EMBL" id="RCMK01000503">
    <property type="protein sequence ID" value="KAG2924932.1"/>
    <property type="molecule type" value="Genomic_DNA"/>
</dbReference>
<feature type="compositionally biased region" description="Basic and acidic residues" evidence="1">
    <location>
        <begin position="801"/>
        <end position="810"/>
    </location>
</feature>
<dbReference type="PANTHER" id="PTHR33477:SF3">
    <property type="entry name" value="P-LOOP NTPASE DOMAIN-CONTAINING PROTEIN LPA1 HOMOLOG 1"/>
    <property type="match status" value="1"/>
</dbReference>
<reference evidence="5" key="1">
    <citation type="submission" date="2018-10" db="EMBL/GenBank/DDBJ databases">
        <title>Effector identification in a new, highly contiguous assembly of the strawberry crown rot pathogen Phytophthora cactorum.</title>
        <authorList>
            <person name="Armitage A.D."/>
            <person name="Nellist C.F."/>
            <person name="Bates H."/>
            <person name="Vickerstaff R.J."/>
            <person name="Harrison R.J."/>
        </authorList>
    </citation>
    <scope>NUCLEOTIDE SEQUENCE</scope>
    <source>
        <strain evidence="2">15-7</strain>
        <strain evidence="3">4032</strain>
        <strain evidence="4">4040</strain>
        <strain evidence="5">P415</strain>
    </source>
</reference>
<feature type="compositionally biased region" description="Low complexity" evidence="1">
    <location>
        <begin position="715"/>
        <end position="738"/>
    </location>
</feature>
<dbReference type="EMBL" id="RCML01000540">
    <property type="protein sequence ID" value="KAG2974260.1"/>
    <property type="molecule type" value="Genomic_DNA"/>
</dbReference>
<feature type="compositionally biased region" description="Low complexity" evidence="1">
    <location>
        <begin position="147"/>
        <end position="159"/>
    </location>
</feature>
<sequence length="819" mass="91913">MAVHGVDHISFVPHETDFSYPSHLVGLFCLTRSGELRPFSIGKRLTKVTGHAPVPAFGSSAPQYVAVHLPLASFGKSAPLAAMDAVETEADGSDPMELLHVKRQGQRESFTRYRLQETLMLMGCRPKDAVIVTKEVFAVFNKHLSRESNSSSGSLYSNNSDDEEDKEREEQKLPIPLPWHLLHQCIYSSLARLDYVKPHHLLDFEVAKEITQRNQSFAVLLGGTSGTGKSTLASLLAARLRLTTVLPTDSVRHVLRSFTSKEENPCAFVSTYQAGDALSPEMVAALQGDREDMSAARLHKKMVLKGYKMQSDLVLEKLDRVLTMFEKRKQSLVVEGVHLNTDDLLTLVKKHPTCVPFMIYISNENKHRERFAVRARHMTIDPQENKYIKHFDNIRIIQRHLCKHADRCLIPKIDNTNVDRSIATIQSTLVRVLRKLDRGEQLVDDKIGKFVMLSREHENSIKKAWSSKGVRKAMRPLIKQKVSKRLLLRRLLAEQTDTFGVPDPHQGEDSSSSEEEEDDDTGREADDERNVDEDDEDELTTIVGSLLSGTNTRDHSLTADHASPMIPQGQATPTRVAAQKRMFLDEIEEHSAGTSDNAKLMRSLSQAIRQAAVWRASQPLTNYTDWESHLPPPSPEVTFSDVVENIPGFAAAVEKGKRSSWTFEERRKSWMAGDQPADAPRSLASQMTSSRTPPPSASRQFKAFLESQRIEGEAQLQMQRTHQQLQQQQVLPVTHQLPPIGRRSKALARRVQSLPLEQLQDSSSSLDFDFDSVSMADANEDIDHVSQTSSPRDGCVSPLEHSYDDTDSHFEVSSQSSVE</sequence>
<dbReference type="PANTHER" id="PTHR33477">
    <property type="entry name" value="P-LOOP NTPASE DOMAIN-CONTAINING PROTEIN LPA1 HOMOLOG 1"/>
    <property type="match status" value="1"/>
</dbReference>
<dbReference type="AlphaFoldDB" id="A0A8T1FFB0"/>
<feature type="region of interest" description="Disordered" evidence="1">
    <location>
        <begin position="712"/>
        <end position="746"/>
    </location>
</feature>
<evidence type="ECO:0000313" key="4">
    <source>
        <dbReference type="EMBL" id="KAG2924932.1"/>
    </source>
</evidence>
<feature type="region of interest" description="Disordered" evidence="1">
    <location>
        <begin position="667"/>
        <end position="699"/>
    </location>
</feature>
<comment type="caution">
    <text evidence="5">The sequence shown here is derived from an EMBL/GenBank/DDBJ whole genome shotgun (WGS) entry which is preliminary data.</text>
</comment>
<evidence type="ECO:0008006" key="7">
    <source>
        <dbReference type="Google" id="ProtNLM"/>
    </source>
</evidence>
<feature type="region of interest" description="Disordered" evidence="1">
    <location>
        <begin position="497"/>
        <end position="574"/>
    </location>
</feature>
<organism evidence="5 6">
    <name type="scientific">Phytophthora cactorum</name>
    <dbReference type="NCBI Taxonomy" id="29920"/>
    <lineage>
        <taxon>Eukaryota</taxon>
        <taxon>Sar</taxon>
        <taxon>Stramenopiles</taxon>
        <taxon>Oomycota</taxon>
        <taxon>Peronosporomycetes</taxon>
        <taxon>Peronosporales</taxon>
        <taxon>Peronosporaceae</taxon>
        <taxon>Phytophthora</taxon>
    </lineage>
</organism>
<dbReference type="Proteomes" id="UP000736787">
    <property type="component" value="Unassembled WGS sequence"/>
</dbReference>
<evidence type="ECO:0000313" key="6">
    <source>
        <dbReference type="Proteomes" id="UP000697107"/>
    </source>
</evidence>
<dbReference type="EMBL" id="RCMI01000501">
    <property type="protein sequence ID" value="KAG2907801.1"/>
    <property type="molecule type" value="Genomic_DNA"/>
</dbReference>
<name>A0A8T1FFB0_9STRA</name>
<feature type="compositionally biased region" description="Acidic residues" evidence="1">
    <location>
        <begin position="511"/>
        <end position="521"/>
    </location>
</feature>
<evidence type="ECO:0000313" key="2">
    <source>
        <dbReference type="EMBL" id="KAG2861895.1"/>
    </source>
</evidence>
<dbReference type="EMBL" id="RCMG01000142">
    <property type="protein sequence ID" value="KAG2861895.1"/>
    <property type="molecule type" value="Genomic_DNA"/>
</dbReference>
<dbReference type="Proteomes" id="UP000735874">
    <property type="component" value="Unassembled WGS sequence"/>
</dbReference>
<gene>
    <name evidence="2" type="ORF">PC113_g6778</name>
    <name evidence="3" type="ORF">PC115_g13775</name>
    <name evidence="4" type="ORF">PC117_g15285</name>
    <name evidence="5" type="ORF">PC118_g14634</name>
</gene>
<protein>
    <recommendedName>
        <fullName evidence="7">P-loop containing nucleoside triphosphate hydrolase</fullName>
    </recommendedName>
</protein>
<dbReference type="VEuPathDB" id="FungiDB:PC110_g1653"/>
<proteinExistence type="predicted"/>
<dbReference type="SUPFAM" id="SSF52540">
    <property type="entry name" value="P-loop containing nucleoside triphosphate hydrolases"/>
    <property type="match status" value="1"/>
</dbReference>
<accession>A0A8T1FFB0</accession>
<evidence type="ECO:0000313" key="3">
    <source>
        <dbReference type="EMBL" id="KAG2907801.1"/>
    </source>
</evidence>
<dbReference type="InterPro" id="IPR027417">
    <property type="entry name" value="P-loop_NTPase"/>
</dbReference>
<evidence type="ECO:0000256" key="1">
    <source>
        <dbReference type="SAM" id="MobiDB-lite"/>
    </source>
</evidence>
<dbReference type="Gene3D" id="3.40.50.300">
    <property type="entry name" value="P-loop containing nucleotide triphosphate hydrolases"/>
    <property type="match status" value="1"/>
</dbReference>